<dbReference type="PANTHER" id="PTHR24028">
    <property type="entry name" value="CADHERIN-87A"/>
    <property type="match status" value="1"/>
</dbReference>
<evidence type="ECO:0000313" key="12">
    <source>
        <dbReference type="Proteomes" id="UP000078046"/>
    </source>
</evidence>
<evidence type="ECO:0000256" key="3">
    <source>
        <dbReference type="ARBA" id="ARBA00022737"/>
    </source>
</evidence>
<evidence type="ECO:0000313" key="11">
    <source>
        <dbReference type="EMBL" id="OAF66482.1"/>
    </source>
</evidence>
<name>A0A177AY90_9BILA</name>
<keyword evidence="7" id="KW-0325">Glycoprotein</keyword>
<keyword evidence="4 8" id="KW-0106">Calcium</keyword>
<feature type="domain" description="Cadherin" evidence="10">
    <location>
        <begin position="139"/>
        <end position="248"/>
    </location>
</feature>
<dbReference type="PROSITE" id="PS50268">
    <property type="entry name" value="CADHERIN_2"/>
    <property type="match status" value="5"/>
</dbReference>
<dbReference type="InterPro" id="IPR015919">
    <property type="entry name" value="Cadherin-like_sf"/>
</dbReference>
<reference evidence="11 12" key="1">
    <citation type="submission" date="2016-04" db="EMBL/GenBank/DDBJ databases">
        <title>The genome of Intoshia linei affirms orthonectids as highly simplified spiralians.</title>
        <authorList>
            <person name="Mikhailov K.V."/>
            <person name="Slusarev G.S."/>
            <person name="Nikitin M.A."/>
            <person name="Logacheva M.D."/>
            <person name="Penin A."/>
            <person name="Aleoshin V."/>
            <person name="Panchin Y.V."/>
        </authorList>
    </citation>
    <scope>NUCLEOTIDE SEQUENCE [LARGE SCALE GENOMIC DNA]</scope>
    <source>
        <strain evidence="11">Intl2013</strain>
        <tissue evidence="11">Whole animal</tissue>
    </source>
</reference>
<evidence type="ECO:0000256" key="2">
    <source>
        <dbReference type="ARBA" id="ARBA00022692"/>
    </source>
</evidence>
<dbReference type="GO" id="GO:0005886">
    <property type="term" value="C:plasma membrane"/>
    <property type="evidence" value="ECO:0007669"/>
    <property type="project" value="InterPro"/>
</dbReference>
<feature type="transmembrane region" description="Helical" evidence="9">
    <location>
        <begin position="12"/>
        <end position="30"/>
    </location>
</feature>
<dbReference type="CDD" id="cd11304">
    <property type="entry name" value="Cadherin_repeat"/>
    <property type="match status" value="5"/>
</dbReference>
<organism evidence="11 12">
    <name type="scientific">Intoshia linei</name>
    <dbReference type="NCBI Taxonomy" id="1819745"/>
    <lineage>
        <taxon>Eukaryota</taxon>
        <taxon>Metazoa</taxon>
        <taxon>Spiralia</taxon>
        <taxon>Lophotrochozoa</taxon>
        <taxon>Mesozoa</taxon>
        <taxon>Orthonectida</taxon>
        <taxon>Rhopaluridae</taxon>
        <taxon>Intoshia</taxon>
    </lineage>
</organism>
<dbReference type="InterPro" id="IPR002126">
    <property type="entry name" value="Cadherin-like_dom"/>
</dbReference>
<dbReference type="Gene3D" id="2.60.40.60">
    <property type="entry name" value="Cadherins"/>
    <property type="match status" value="5"/>
</dbReference>
<protein>
    <recommendedName>
        <fullName evidence="10">Cadherin domain-containing protein</fullName>
    </recommendedName>
</protein>
<feature type="transmembrane region" description="Helical" evidence="9">
    <location>
        <begin position="600"/>
        <end position="624"/>
    </location>
</feature>
<dbReference type="Pfam" id="PF00028">
    <property type="entry name" value="Cadherin"/>
    <property type="match status" value="1"/>
</dbReference>
<evidence type="ECO:0000256" key="4">
    <source>
        <dbReference type="ARBA" id="ARBA00022837"/>
    </source>
</evidence>
<keyword evidence="3" id="KW-0677">Repeat</keyword>
<evidence type="ECO:0000256" key="7">
    <source>
        <dbReference type="ARBA" id="ARBA00023180"/>
    </source>
</evidence>
<comment type="caution">
    <text evidence="11">The sequence shown here is derived from an EMBL/GenBank/DDBJ whole genome shotgun (WGS) entry which is preliminary data.</text>
</comment>
<dbReference type="AlphaFoldDB" id="A0A177AY90"/>
<dbReference type="GO" id="GO:0007156">
    <property type="term" value="P:homophilic cell adhesion via plasma membrane adhesion molecules"/>
    <property type="evidence" value="ECO:0007669"/>
    <property type="project" value="InterPro"/>
</dbReference>
<dbReference type="PANTHER" id="PTHR24028:SF328">
    <property type="entry name" value="CADHERIN-3"/>
    <property type="match status" value="1"/>
</dbReference>
<dbReference type="SMART" id="SM00112">
    <property type="entry name" value="CA"/>
    <property type="match status" value="4"/>
</dbReference>
<accession>A0A177AY90</accession>
<evidence type="ECO:0000256" key="5">
    <source>
        <dbReference type="ARBA" id="ARBA00022989"/>
    </source>
</evidence>
<feature type="domain" description="Cadherin" evidence="10">
    <location>
        <begin position="472"/>
        <end position="560"/>
    </location>
</feature>
<dbReference type="InterPro" id="IPR050174">
    <property type="entry name" value="Protocadherin/Cadherin-CA"/>
</dbReference>
<evidence type="ECO:0000256" key="1">
    <source>
        <dbReference type="ARBA" id="ARBA00004167"/>
    </source>
</evidence>
<gene>
    <name evidence="11" type="ORF">A3Q56_05799</name>
</gene>
<evidence type="ECO:0000256" key="8">
    <source>
        <dbReference type="PROSITE-ProRule" id="PRU00043"/>
    </source>
</evidence>
<dbReference type="GO" id="GO:0005509">
    <property type="term" value="F:calcium ion binding"/>
    <property type="evidence" value="ECO:0007669"/>
    <property type="project" value="UniProtKB-UniRule"/>
</dbReference>
<feature type="domain" description="Cadherin" evidence="10">
    <location>
        <begin position="269"/>
        <end position="344"/>
    </location>
</feature>
<dbReference type="PRINTS" id="PR00205">
    <property type="entry name" value="CADHERIN"/>
</dbReference>
<dbReference type="OrthoDB" id="6144753at2759"/>
<feature type="domain" description="Cadherin" evidence="10">
    <location>
        <begin position="49"/>
        <end position="138"/>
    </location>
</feature>
<evidence type="ECO:0000256" key="6">
    <source>
        <dbReference type="ARBA" id="ARBA00023136"/>
    </source>
</evidence>
<proteinExistence type="predicted"/>
<dbReference type="PROSITE" id="PS00232">
    <property type="entry name" value="CADHERIN_1"/>
    <property type="match status" value="1"/>
</dbReference>
<comment type="subcellular location">
    <subcellularLocation>
        <location evidence="1">Membrane</location>
        <topology evidence="1">Single-pass membrane protein</topology>
    </subcellularLocation>
</comment>
<dbReference type="InterPro" id="IPR020894">
    <property type="entry name" value="Cadherin_CS"/>
</dbReference>
<dbReference type="SUPFAM" id="SSF49313">
    <property type="entry name" value="Cadherin-like"/>
    <property type="match status" value="4"/>
</dbReference>
<dbReference type="EMBL" id="LWCA01000921">
    <property type="protein sequence ID" value="OAF66482.1"/>
    <property type="molecule type" value="Genomic_DNA"/>
</dbReference>
<feature type="domain" description="Cadherin" evidence="10">
    <location>
        <begin position="356"/>
        <end position="450"/>
    </location>
</feature>
<evidence type="ECO:0000259" key="10">
    <source>
        <dbReference type="PROSITE" id="PS50268"/>
    </source>
</evidence>
<keyword evidence="2 9" id="KW-0812">Transmembrane</keyword>
<keyword evidence="5 9" id="KW-1133">Transmembrane helix</keyword>
<dbReference type="Proteomes" id="UP000078046">
    <property type="component" value="Unassembled WGS sequence"/>
</dbReference>
<keyword evidence="12" id="KW-1185">Reference proteome</keyword>
<evidence type="ECO:0000256" key="9">
    <source>
        <dbReference type="SAM" id="Phobius"/>
    </source>
</evidence>
<keyword evidence="6 9" id="KW-0472">Membrane</keyword>
<sequence length="851" mass="97746">MVHFYNQNTQNIQFVDIAMFLFLFLFQPIVAETCQIFGNPSNHLFIENIPESTKIGSVIGHVDISGKNNEMELNQVKGNSTIIFNSIEKSLTLASALDRESYSRLRVEILCRPLTTFGEFKIIVDIIVSDSNDNRPKFSKEIYEITISELTLPNTVIINDIIATDSDEDNAFVQYTLGDGKYSEYLSIPNKYVGEAVLTKMVDYEKIKYMSFIIIATDSPFDETEKRYQSTAELIVHIKNIDDVNPIFNSNHYHSVMPLGFKPYEKLKVYPQISAYDGDKDMNEAINYKILDYSNSDKYFTIHPKTGEITLIKSIDTTIDYNLFVRAFQNNDETKYSDAIVSVTTYLKQNTTLWLLKNDYHVNLAENSKIGTYVTTIEGFPKNMINFKIVNDTNYFVIDTESGVITVNDVIDYEKITFISFKVLAELKKQKELITVRVDVINENDNNPYFTVKDYNLYMDVPKLKLGMNNTIFTISALDQDSKSNVTYSLDGPQNFKIDKISGKITYFYIKNQTELIDNRIFTLLVHAHDNGVPPRTTMTLVPVKIINGHKKDDTLNPRNMSITGIRVANKGKRFGNEIIDMSMNQDGNSHILLESNNKYLLIFLFSLSFVLFLFIITVVIIVIKKRNQRKMSSLEILREMAYGNSVDCTSSGIHSDASPSQKVPLDKNPFMFHVTHKNNNSPKTISDVSYHGTMYDTESLKDSLYKCEIDKNIKEYYNKRNFALYRTLPFYSNMKPQETNDKLNLTNDIEVSPHKPLSYTSSYFTSPQFSSETNEPQYEPIRDSEDLVKTRNLKSPATQYFENFERGNTFSPSNLYAQSTKIKIPTENLSNIRLPSPKRLEHNRLPSSKF</sequence>